<evidence type="ECO:0000256" key="1">
    <source>
        <dbReference type="SAM" id="MobiDB-lite"/>
    </source>
</evidence>
<feature type="region of interest" description="Disordered" evidence="1">
    <location>
        <begin position="421"/>
        <end position="440"/>
    </location>
</feature>
<feature type="region of interest" description="Disordered" evidence="1">
    <location>
        <begin position="582"/>
        <end position="640"/>
    </location>
</feature>
<accession>A0ABM3F0G4</accession>
<keyword evidence="2" id="KW-1185">Reference proteome</keyword>
<reference evidence="3 4" key="1">
    <citation type="submission" date="2025-05" db="UniProtKB">
        <authorList>
            <consortium name="RefSeq"/>
        </authorList>
    </citation>
    <scope>IDENTIFICATION</scope>
</reference>
<gene>
    <name evidence="3 4" type="primary">LOC106607836</name>
</gene>
<dbReference type="Proteomes" id="UP001652741">
    <property type="component" value="Chromosome ssa06"/>
</dbReference>
<feature type="compositionally biased region" description="Polar residues" evidence="1">
    <location>
        <begin position="1124"/>
        <end position="1139"/>
    </location>
</feature>
<evidence type="ECO:0000313" key="2">
    <source>
        <dbReference type="Proteomes" id="UP001652741"/>
    </source>
</evidence>
<dbReference type="PANTHER" id="PTHR34488">
    <property type="entry name" value="SI:CH211-245H14.1-RELATED"/>
    <property type="match status" value="1"/>
</dbReference>
<feature type="compositionally biased region" description="Basic and acidic residues" evidence="1">
    <location>
        <begin position="63"/>
        <end position="90"/>
    </location>
</feature>
<evidence type="ECO:0000313" key="3">
    <source>
        <dbReference type="RefSeq" id="XP_045576804.1"/>
    </source>
</evidence>
<feature type="compositionally biased region" description="Basic and acidic residues" evidence="1">
    <location>
        <begin position="108"/>
        <end position="121"/>
    </location>
</feature>
<dbReference type="GeneID" id="106607836"/>
<name>A0ABM3F0G4_SALSA</name>
<feature type="region of interest" description="Disordered" evidence="1">
    <location>
        <begin position="766"/>
        <end position="824"/>
    </location>
</feature>
<protein>
    <submittedName>
        <fullName evidence="3">Uncharacterized protein LOC106607836 isoform X13</fullName>
    </submittedName>
    <submittedName>
        <fullName evidence="4">Uncharacterized protein LOC106607836 isoform X14</fullName>
    </submittedName>
</protein>
<feature type="compositionally biased region" description="Acidic residues" evidence="1">
    <location>
        <begin position="185"/>
        <end position="195"/>
    </location>
</feature>
<feature type="compositionally biased region" description="Polar residues" evidence="1">
    <location>
        <begin position="229"/>
        <end position="238"/>
    </location>
</feature>
<organism evidence="2 3">
    <name type="scientific">Salmo salar</name>
    <name type="common">Atlantic salmon</name>
    <dbReference type="NCBI Taxonomy" id="8030"/>
    <lineage>
        <taxon>Eukaryota</taxon>
        <taxon>Metazoa</taxon>
        <taxon>Chordata</taxon>
        <taxon>Craniata</taxon>
        <taxon>Vertebrata</taxon>
        <taxon>Euteleostomi</taxon>
        <taxon>Actinopterygii</taxon>
        <taxon>Neopterygii</taxon>
        <taxon>Teleostei</taxon>
        <taxon>Protacanthopterygii</taxon>
        <taxon>Salmoniformes</taxon>
        <taxon>Salmonidae</taxon>
        <taxon>Salmoninae</taxon>
        <taxon>Salmo</taxon>
    </lineage>
</organism>
<feature type="compositionally biased region" description="Polar residues" evidence="1">
    <location>
        <begin position="1161"/>
        <end position="1170"/>
    </location>
</feature>
<proteinExistence type="predicted"/>
<feature type="region of interest" description="Disordered" evidence="1">
    <location>
        <begin position="1112"/>
        <end position="1219"/>
    </location>
</feature>
<dbReference type="RefSeq" id="XP_045576804.1">
    <property type="nucleotide sequence ID" value="XM_045720848.1"/>
</dbReference>
<dbReference type="RefSeq" id="XP_045576805.1">
    <property type="nucleotide sequence ID" value="XM_045720849.1"/>
</dbReference>
<dbReference type="PANTHER" id="PTHR34488:SF1">
    <property type="entry name" value="SI:CH211-245H14.1-RELATED"/>
    <property type="match status" value="1"/>
</dbReference>
<feature type="compositionally biased region" description="Polar residues" evidence="1">
    <location>
        <begin position="157"/>
        <end position="176"/>
    </location>
</feature>
<feature type="compositionally biased region" description="Basic and acidic residues" evidence="1">
    <location>
        <begin position="216"/>
        <end position="228"/>
    </location>
</feature>
<sequence length="1373" mass="151967">MPQQTRCRSRSDHLCEALQRQLKLKMSNKVNYLPPADAPQDAITNNAEDPSQPHANVDPEIQDSAREDRNELPPGAKDVELKSKKQEAKRPSTTPEPTKQPSPAAVKATEDAVIKEARDSTGEDPNPLHADIDTGVQDSTREDKNKPPAVPWDLKLQSKTTETSKPTIPEETSQPSPAAATLEDATNEATDEATNDDTVFHNLTRADGNHPPAPKNVEHESKTKEKNRTTAPEITNQPRPAAAQTPADAVNDADERPPGPKNSVNTRQPKQETKLFFLLQQDYQTRSTMDKFFTVVTGNTLGSHEELIHRLAAKRHLTEVTSLEESDVILAFCPIVSRAGTDVEAALQQIPAGKPAILVVLHHTFNSDYTVPDSSRLVTREDVILTVDCLFHESKGLLECPRNKEAIRKILDRPEIQPKTDAVNDADKCRPGPKNSVNTRQPKQETKLFFLLQQDYQTRSTMDKFFTVVTGNTLGSHEELIHRLAAKRHLTEVTSLEESDVILAFCPIVSRAGTDVEAALQQIPAGKPVILVVLHHTFNPDYTVPDSSRRVTRGDVILTVDCLFHESKGLLKCPRNEEAIRKILDRPEIQPKTGKPAAPEKTRQIPPAASNPPEDTTNKDSGVYDSTTNRIKHPPGPKNAENMLRMKKFFTFVAGNTLGSHVEFNHRLNTKRGLTEVMSPEQSDVILSFCPIVSRAGTDIEAALQQIPAGKPVILVVLHHTFNPDYTVPDSSRRVTRGDVILTVDCLFHESKGLLKCPRNEEAIRKILDRPEIQPKTGKPAAPEKTRQIPPAASNPPEDTTNKDSGVYDSTTNRIKHPPGPKNAENMLRMKKFFTFVAGNTLGSHVEFNHRLNTKRGLTEVMSPEQSDVILSFCPIVSRAGTDIEAALQQIPAAKPVILVVLHHTFNPDYTVPDSSRRVTRDDVILTVDCLFHESKGLLKCPRNEEAIRKILDRPEIQTKDDEVWELIREEEASDAPEQENLEARTMSLEEQIRDLSPFAASTLARAGIKEDIDIQELTRDDLNELLPGLEHFKLRKKISELLTQSKQDTAKPIDLILNEFRKFLPAVVMKNALVPGGVLHGYVPILKDLEKQLAKALHLIQAHVELLESYNEEEPMEAEGNAVSPSADSATAGNQLSNVAALGAVESQPKRPRRDVPLTTGGQNSQNFKKTPDETSKSYLPCTSRAAAVEPSATSYKDRSSSVAGTIQAPKEKEGKEPGSWWKNIIPFSGFGGNETKHLPAVKVYSQVCGKTLNTHVALMKQVDDLGLKREETSVEDCQVIMVFCPVISCVGTDIEAAMSQVPGNRDAILVVMHHTFDNCFVTSQRSASHYKNVVEKVNVLFHDSVGLLQCKTNDNAVTRIHKALQKYNSST</sequence>
<feature type="compositionally biased region" description="Polar residues" evidence="1">
    <location>
        <begin position="91"/>
        <end position="101"/>
    </location>
</feature>
<evidence type="ECO:0000313" key="4">
    <source>
        <dbReference type="RefSeq" id="XP_045576805.1"/>
    </source>
</evidence>
<feature type="region of interest" description="Disordered" evidence="1">
    <location>
        <begin position="29"/>
        <end position="272"/>
    </location>
</feature>